<accession>A0AAP0KM38</accession>
<organism evidence="2 3">
    <name type="scientific">Stephania japonica</name>
    <dbReference type="NCBI Taxonomy" id="461633"/>
    <lineage>
        <taxon>Eukaryota</taxon>
        <taxon>Viridiplantae</taxon>
        <taxon>Streptophyta</taxon>
        <taxon>Embryophyta</taxon>
        <taxon>Tracheophyta</taxon>
        <taxon>Spermatophyta</taxon>
        <taxon>Magnoliopsida</taxon>
        <taxon>Ranunculales</taxon>
        <taxon>Menispermaceae</taxon>
        <taxon>Menispermoideae</taxon>
        <taxon>Cissampelideae</taxon>
        <taxon>Stephania</taxon>
    </lineage>
</organism>
<evidence type="ECO:0000313" key="2">
    <source>
        <dbReference type="EMBL" id="KAK9153750.1"/>
    </source>
</evidence>
<gene>
    <name evidence="2" type="ORF">Sjap_001230</name>
</gene>
<dbReference type="EMBL" id="JBBNAE010000001">
    <property type="protein sequence ID" value="KAK9153750.1"/>
    <property type="molecule type" value="Genomic_DNA"/>
</dbReference>
<feature type="compositionally biased region" description="Polar residues" evidence="1">
    <location>
        <begin position="70"/>
        <end position="82"/>
    </location>
</feature>
<evidence type="ECO:0000313" key="3">
    <source>
        <dbReference type="Proteomes" id="UP001417504"/>
    </source>
</evidence>
<comment type="caution">
    <text evidence="2">The sequence shown here is derived from an EMBL/GenBank/DDBJ whole genome shotgun (WGS) entry which is preliminary data.</text>
</comment>
<proteinExistence type="predicted"/>
<keyword evidence="3" id="KW-1185">Reference proteome</keyword>
<dbReference type="Proteomes" id="UP001417504">
    <property type="component" value="Unassembled WGS sequence"/>
</dbReference>
<evidence type="ECO:0000256" key="1">
    <source>
        <dbReference type="SAM" id="MobiDB-lite"/>
    </source>
</evidence>
<name>A0AAP0KM38_9MAGN</name>
<feature type="region of interest" description="Disordered" evidence="1">
    <location>
        <begin position="24"/>
        <end position="82"/>
    </location>
</feature>
<dbReference type="AlphaFoldDB" id="A0AAP0KM38"/>
<sequence>MSSIPRQPPPSRHLPHSLVRSTFLSVPRQPPPSVASSTSTPTSSSSTTSSVGSTTSSRVSKELDFDSDLGLSNRNVGATSINSKSSHTRIVFNFVVES</sequence>
<feature type="compositionally biased region" description="Low complexity" evidence="1">
    <location>
        <begin position="34"/>
        <end position="58"/>
    </location>
</feature>
<reference evidence="2 3" key="1">
    <citation type="submission" date="2024-01" db="EMBL/GenBank/DDBJ databases">
        <title>Genome assemblies of Stephania.</title>
        <authorList>
            <person name="Yang L."/>
        </authorList>
    </citation>
    <scope>NUCLEOTIDE SEQUENCE [LARGE SCALE GENOMIC DNA]</scope>
    <source>
        <strain evidence="2">QJT</strain>
        <tissue evidence="2">Leaf</tissue>
    </source>
</reference>
<protein>
    <submittedName>
        <fullName evidence="2">Uncharacterized protein</fullName>
    </submittedName>
</protein>